<organism evidence="1 2">
    <name type="scientific">Lignipirellula cremea</name>
    <dbReference type="NCBI Taxonomy" id="2528010"/>
    <lineage>
        <taxon>Bacteria</taxon>
        <taxon>Pseudomonadati</taxon>
        <taxon>Planctomycetota</taxon>
        <taxon>Planctomycetia</taxon>
        <taxon>Pirellulales</taxon>
        <taxon>Pirellulaceae</taxon>
        <taxon>Lignipirellula</taxon>
    </lineage>
</organism>
<dbReference type="KEGG" id="lcre:Pla8534_64470"/>
<sequence>MMKVTLFPGGLLGTIILWGGLASATEPTLAELAVATPRLSTESPAFCCSLRFPNRKLPMVVEIGWSKPTKASWMLVSSGEPSLPFLYFAEGKAMVYNVATGEVTLGDGIGPRFHFHPTARGYGVELLPSKAGNAEFDVDLPGLLRGTAESRQLESSRDGGWRLSAIRQEARSKSVASYDDAPGYPLRRLESRLLKEEVVELAVTDLQVNDNDERRWPAFPAVENFGQEVRPVRLKESQGEEFLLELRRATLALLLRQFPDPRVRSATLLGEVDWKQADKNAEEDGPFLRKLFQVKPID</sequence>
<dbReference type="EMBL" id="CP036433">
    <property type="protein sequence ID" value="QDU98576.1"/>
    <property type="molecule type" value="Genomic_DNA"/>
</dbReference>
<protein>
    <submittedName>
        <fullName evidence="1">Uncharacterized protein</fullName>
    </submittedName>
</protein>
<evidence type="ECO:0000313" key="1">
    <source>
        <dbReference type="EMBL" id="QDU98576.1"/>
    </source>
</evidence>
<evidence type="ECO:0000313" key="2">
    <source>
        <dbReference type="Proteomes" id="UP000317648"/>
    </source>
</evidence>
<gene>
    <name evidence="1" type="ORF">Pla8534_64470</name>
</gene>
<name>A0A518E3A9_9BACT</name>
<dbReference type="AlphaFoldDB" id="A0A518E3A9"/>
<dbReference type="Proteomes" id="UP000317648">
    <property type="component" value="Chromosome"/>
</dbReference>
<reference evidence="1 2" key="1">
    <citation type="submission" date="2019-02" db="EMBL/GenBank/DDBJ databases">
        <title>Deep-cultivation of Planctomycetes and their phenomic and genomic characterization uncovers novel biology.</title>
        <authorList>
            <person name="Wiegand S."/>
            <person name="Jogler M."/>
            <person name="Boedeker C."/>
            <person name="Pinto D."/>
            <person name="Vollmers J."/>
            <person name="Rivas-Marin E."/>
            <person name="Kohn T."/>
            <person name="Peeters S.H."/>
            <person name="Heuer A."/>
            <person name="Rast P."/>
            <person name="Oberbeckmann S."/>
            <person name="Bunk B."/>
            <person name="Jeske O."/>
            <person name="Meyerdierks A."/>
            <person name="Storesund J.E."/>
            <person name="Kallscheuer N."/>
            <person name="Luecker S."/>
            <person name="Lage O.M."/>
            <person name="Pohl T."/>
            <person name="Merkel B.J."/>
            <person name="Hornburger P."/>
            <person name="Mueller R.-W."/>
            <person name="Bruemmer F."/>
            <person name="Labrenz M."/>
            <person name="Spormann A.M."/>
            <person name="Op den Camp H."/>
            <person name="Overmann J."/>
            <person name="Amann R."/>
            <person name="Jetten M.S.M."/>
            <person name="Mascher T."/>
            <person name="Medema M.H."/>
            <person name="Devos D.P."/>
            <person name="Kaster A.-K."/>
            <person name="Ovreas L."/>
            <person name="Rohde M."/>
            <person name="Galperin M.Y."/>
            <person name="Jogler C."/>
        </authorList>
    </citation>
    <scope>NUCLEOTIDE SEQUENCE [LARGE SCALE GENOMIC DNA]</scope>
    <source>
        <strain evidence="1 2">Pla85_3_4</strain>
    </source>
</reference>
<accession>A0A518E3A9</accession>
<keyword evidence="2" id="KW-1185">Reference proteome</keyword>
<proteinExistence type="predicted"/>